<dbReference type="InterPro" id="IPR036388">
    <property type="entry name" value="WH-like_DNA-bd_sf"/>
</dbReference>
<proteinExistence type="predicted"/>
<name>A0ABD5ZZE9_9EURY</name>
<organism evidence="2 3">
    <name type="scientific">Haloplanus litoreus</name>
    <dbReference type="NCBI Taxonomy" id="767515"/>
    <lineage>
        <taxon>Archaea</taxon>
        <taxon>Methanobacteriati</taxon>
        <taxon>Methanobacteriota</taxon>
        <taxon>Stenosarchaea group</taxon>
        <taxon>Halobacteria</taxon>
        <taxon>Halobacteriales</taxon>
        <taxon>Haloferacaceae</taxon>
        <taxon>Haloplanus</taxon>
    </lineage>
</organism>
<dbReference type="AlphaFoldDB" id="A0ABD5ZZE9"/>
<dbReference type="Proteomes" id="UP001596434">
    <property type="component" value="Unassembled WGS sequence"/>
</dbReference>
<protein>
    <submittedName>
        <fullName evidence="2">Helix-turn-helix domain-containing protein</fullName>
    </submittedName>
</protein>
<reference evidence="2 3" key="1">
    <citation type="journal article" date="2019" name="Int. J. Syst. Evol. Microbiol.">
        <title>The Global Catalogue of Microorganisms (GCM) 10K type strain sequencing project: providing services to taxonomists for standard genome sequencing and annotation.</title>
        <authorList>
            <consortium name="The Broad Institute Genomics Platform"/>
            <consortium name="The Broad Institute Genome Sequencing Center for Infectious Disease"/>
            <person name="Wu L."/>
            <person name="Ma J."/>
        </authorList>
    </citation>
    <scope>NUCLEOTIDE SEQUENCE [LARGE SCALE GENOMIC DNA]</scope>
    <source>
        <strain evidence="2 3">GX21</strain>
    </source>
</reference>
<feature type="domain" description="HTH iclR-type" evidence="1">
    <location>
        <begin position="23"/>
        <end position="61"/>
    </location>
</feature>
<dbReference type="GeneID" id="96953798"/>
<sequence length="81" mass="9215">MGEERRRSDKGTYTEEVSPDDALAVFTDHEPRTASEVAEELGIVRRTAHNKLATLEERGDLKRKKVGGRAVVWWRPDPPDE</sequence>
<evidence type="ECO:0000313" key="2">
    <source>
        <dbReference type="EMBL" id="MFC7255438.1"/>
    </source>
</evidence>
<dbReference type="InterPro" id="IPR005471">
    <property type="entry name" value="Tscrpt_reg_IclR_N"/>
</dbReference>
<evidence type="ECO:0000313" key="3">
    <source>
        <dbReference type="Proteomes" id="UP001596434"/>
    </source>
</evidence>
<accession>A0ABD5ZZE9</accession>
<dbReference type="RefSeq" id="WP_379703666.1">
    <property type="nucleotide sequence ID" value="NZ_JBHTAT010000001.1"/>
</dbReference>
<keyword evidence="3" id="KW-1185">Reference proteome</keyword>
<dbReference type="SUPFAM" id="SSF46785">
    <property type="entry name" value="Winged helix' DNA-binding domain"/>
    <property type="match status" value="1"/>
</dbReference>
<dbReference type="Gene3D" id="1.10.10.10">
    <property type="entry name" value="Winged helix-like DNA-binding domain superfamily/Winged helix DNA-binding domain"/>
    <property type="match status" value="1"/>
</dbReference>
<dbReference type="InterPro" id="IPR036390">
    <property type="entry name" value="WH_DNA-bd_sf"/>
</dbReference>
<evidence type="ECO:0000259" key="1">
    <source>
        <dbReference type="Pfam" id="PF09339"/>
    </source>
</evidence>
<comment type="caution">
    <text evidence="2">The sequence shown here is derived from an EMBL/GenBank/DDBJ whole genome shotgun (WGS) entry which is preliminary data.</text>
</comment>
<dbReference type="Pfam" id="PF09339">
    <property type="entry name" value="HTH_IclR"/>
    <property type="match status" value="1"/>
</dbReference>
<dbReference type="EMBL" id="JBHTAT010000001">
    <property type="protein sequence ID" value="MFC7255438.1"/>
    <property type="molecule type" value="Genomic_DNA"/>
</dbReference>
<gene>
    <name evidence="2" type="ORF">ACFQKE_09070</name>
</gene>